<organism evidence="9 10">
    <name type="scientific">Bacteroides fluxus YIT 12057</name>
    <dbReference type="NCBI Taxonomy" id="763034"/>
    <lineage>
        <taxon>Bacteria</taxon>
        <taxon>Pseudomonadati</taxon>
        <taxon>Bacteroidota</taxon>
        <taxon>Bacteroidia</taxon>
        <taxon>Bacteroidales</taxon>
        <taxon>Bacteroidaceae</taxon>
        <taxon>Bacteroides</taxon>
    </lineage>
</organism>
<evidence type="ECO:0000256" key="2">
    <source>
        <dbReference type="ARBA" id="ARBA00006275"/>
    </source>
</evidence>
<dbReference type="InterPro" id="IPR033985">
    <property type="entry name" value="SusD-like_N"/>
</dbReference>
<keyword evidence="5" id="KW-0998">Cell outer membrane</keyword>
<proteinExistence type="inferred from homology"/>
<keyword evidence="3 6" id="KW-0732">Signal</keyword>
<dbReference type="Proteomes" id="UP000003416">
    <property type="component" value="Unassembled WGS sequence"/>
</dbReference>
<dbReference type="STRING" id="763034.HMPREF9446_02017"/>
<evidence type="ECO:0000259" key="7">
    <source>
        <dbReference type="Pfam" id="PF07980"/>
    </source>
</evidence>
<evidence type="ECO:0000256" key="4">
    <source>
        <dbReference type="ARBA" id="ARBA00023136"/>
    </source>
</evidence>
<feature type="signal peptide" evidence="6">
    <location>
        <begin position="1"/>
        <end position="18"/>
    </location>
</feature>
<reference evidence="9 10" key="1">
    <citation type="submission" date="2011-02" db="EMBL/GenBank/DDBJ databases">
        <authorList>
            <person name="Weinstock G."/>
            <person name="Sodergren E."/>
            <person name="Clifton S."/>
            <person name="Fulton L."/>
            <person name="Fulton B."/>
            <person name="Courtney L."/>
            <person name="Fronick C."/>
            <person name="Harrison M."/>
            <person name="Strong C."/>
            <person name="Farmer C."/>
            <person name="Delahaunty K."/>
            <person name="Markovic C."/>
            <person name="Hall O."/>
            <person name="Minx P."/>
            <person name="Tomlinson C."/>
            <person name="Mitreva M."/>
            <person name="Hou S."/>
            <person name="Chen J."/>
            <person name="Wollam A."/>
            <person name="Pepin K.H."/>
            <person name="Johnson M."/>
            <person name="Bhonagiri V."/>
            <person name="Zhang X."/>
            <person name="Suruliraj S."/>
            <person name="Warren W."/>
            <person name="Chinwalla A."/>
            <person name="Mardis E.R."/>
            <person name="Wilson R.K."/>
        </authorList>
    </citation>
    <scope>NUCLEOTIDE SEQUENCE [LARGE SCALE GENOMIC DNA]</scope>
    <source>
        <strain evidence="9 10">YIT 12057</strain>
    </source>
</reference>
<keyword evidence="4" id="KW-0472">Membrane</keyword>
<dbReference type="EMBL" id="AFBN01000036">
    <property type="protein sequence ID" value="EGF56874.1"/>
    <property type="molecule type" value="Genomic_DNA"/>
</dbReference>
<keyword evidence="10" id="KW-1185">Reference proteome</keyword>
<evidence type="ECO:0000256" key="6">
    <source>
        <dbReference type="SAM" id="SignalP"/>
    </source>
</evidence>
<dbReference type="SUPFAM" id="SSF48452">
    <property type="entry name" value="TPR-like"/>
    <property type="match status" value="1"/>
</dbReference>
<dbReference type="HOGENOM" id="CLU_015553_1_4_10"/>
<comment type="similarity">
    <text evidence="2">Belongs to the SusD family.</text>
</comment>
<dbReference type="Gene3D" id="1.25.40.390">
    <property type="match status" value="1"/>
</dbReference>
<gene>
    <name evidence="9" type="ORF">HMPREF9446_02017</name>
</gene>
<evidence type="ECO:0000256" key="1">
    <source>
        <dbReference type="ARBA" id="ARBA00004442"/>
    </source>
</evidence>
<sequence length="553" mass="61320">MNMIMKKIYILAAVFSFAALTGCSDFLDQELKSNVPGPDYYATENGYESLANAAYSSLRTIYGGDPWLFEGGTDLFATGRTTVNVCDLYGNAFTSANDAVATFYTDHYKAISLANETIYWGENNTSRAGRIAEARGLRALYYLNLVQQFGGVPLVKERVSGTMTSAERVSAEEVYNFIINELTELSTSSNLASNATDGRFNQKAAYHYLAKAYLSRGYLTNSTSDFQAAITAAKAAGAGQALTTPFATLFSNAGEGNAEVLFYVGYSAETVDDPKDDGNKQQAHFCSYLDGQEKGHKYTSSTLTPTLWMHEVFNTNTTNPAQDERYEGTFMTELRKSYWDYYDEDKKNTSPVTYYYCPSWEIANIDAWRAEYPDARANAQVVEMLPEGTNISGIQTSYDAKMTEDVYGVASFRKFDDTENGKTYFNTQSSMRDIYLARLGETNLIAAEACIKANDPAGAVAFVNIVRNRAKATPATEAEMNIDYILNERARELAGEYHRWADLARTGKLAEYVEAHNPDISAGQVTDKFYLRPIPLSAIELNPALEGHQNEGW</sequence>
<accession>F3PTE9</accession>
<feature type="chain" id="PRO_5003300265" evidence="6">
    <location>
        <begin position="19"/>
        <end position="553"/>
    </location>
</feature>
<protein>
    <submittedName>
        <fullName evidence="9">SusD family protein</fullName>
    </submittedName>
</protein>
<dbReference type="PROSITE" id="PS51257">
    <property type="entry name" value="PROKAR_LIPOPROTEIN"/>
    <property type="match status" value="1"/>
</dbReference>
<evidence type="ECO:0000313" key="10">
    <source>
        <dbReference type="Proteomes" id="UP000003416"/>
    </source>
</evidence>
<dbReference type="AlphaFoldDB" id="F3PTE9"/>
<dbReference type="Pfam" id="PF14322">
    <property type="entry name" value="SusD-like_3"/>
    <property type="match status" value="1"/>
</dbReference>
<evidence type="ECO:0000313" key="9">
    <source>
        <dbReference type="EMBL" id="EGF56874.1"/>
    </source>
</evidence>
<evidence type="ECO:0000259" key="8">
    <source>
        <dbReference type="Pfam" id="PF14322"/>
    </source>
</evidence>
<comment type="subcellular location">
    <subcellularLocation>
        <location evidence="1">Cell outer membrane</location>
    </subcellularLocation>
</comment>
<dbReference type="GO" id="GO:0009279">
    <property type="term" value="C:cell outer membrane"/>
    <property type="evidence" value="ECO:0007669"/>
    <property type="project" value="UniProtKB-SubCell"/>
</dbReference>
<dbReference type="eggNOG" id="COG0436">
    <property type="taxonomic scope" value="Bacteria"/>
</dbReference>
<evidence type="ECO:0000256" key="3">
    <source>
        <dbReference type="ARBA" id="ARBA00022729"/>
    </source>
</evidence>
<dbReference type="Pfam" id="PF07980">
    <property type="entry name" value="SusD_RagB"/>
    <property type="match status" value="1"/>
</dbReference>
<name>F3PTE9_9BACE</name>
<evidence type="ECO:0000256" key="5">
    <source>
        <dbReference type="ARBA" id="ARBA00023237"/>
    </source>
</evidence>
<feature type="domain" description="RagB/SusD" evidence="7">
    <location>
        <begin position="259"/>
        <end position="553"/>
    </location>
</feature>
<comment type="caution">
    <text evidence="9">The sequence shown here is derived from an EMBL/GenBank/DDBJ whole genome shotgun (WGS) entry which is preliminary data.</text>
</comment>
<dbReference type="InterPro" id="IPR012944">
    <property type="entry name" value="SusD_RagB_dom"/>
</dbReference>
<feature type="domain" description="SusD-like N-terminal" evidence="8">
    <location>
        <begin position="81"/>
        <end position="214"/>
    </location>
</feature>
<dbReference type="InterPro" id="IPR011990">
    <property type="entry name" value="TPR-like_helical_dom_sf"/>
</dbReference>